<keyword evidence="5 7" id="KW-0040">ANK repeat</keyword>
<evidence type="ECO:0000256" key="1">
    <source>
        <dbReference type="ARBA" id="ARBA00004141"/>
    </source>
</evidence>
<keyword evidence="11" id="KW-1185">Reference proteome</keyword>
<dbReference type="PROSITE" id="PS50088">
    <property type="entry name" value="ANK_REPEAT"/>
    <property type="match status" value="1"/>
</dbReference>
<evidence type="ECO:0000256" key="3">
    <source>
        <dbReference type="ARBA" id="ARBA00022737"/>
    </source>
</evidence>
<reference evidence="12" key="1">
    <citation type="submission" date="2025-08" db="UniProtKB">
        <authorList>
            <consortium name="RefSeq"/>
        </authorList>
    </citation>
    <scope>IDENTIFICATION</scope>
    <source>
        <tissue evidence="12">Seedling</tissue>
    </source>
</reference>
<feature type="transmembrane region" description="Helical" evidence="9">
    <location>
        <begin position="210"/>
        <end position="227"/>
    </location>
</feature>
<evidence type="ECO:0000313" key="11">
    <source>
        <dbReference type="Proteomes" id="UP001652623"/>
    </source>
</evidence>
<evidence type="ECO:0000256" key="4">
    <source>
        <dbReference type="ARBA" id="ARBA00022989"/>
    </source>
</evidence>
<evidence type="ECO:0000256" key="2">
    <source>
        <dbReference type="ARBA" id="ARBA00022692"/>
    </source>
</evidence>
<feature type="domain" description="PGG" evidence="10">
    <location>
        <begin position="205"/>
        <end position="241"/>
    </location>
</feature>
<keyword evidence="3" id="KW-0677">Repeat</keyword>
<evidence type="ECO:0000313" key="12">
    <source>
        <dbReference type="RefSeq" id="XP_060673322.1"/>
    </source>
</evidence>
<feature type="transmembrane region" description="Helical" evidence="9">
    <location>
        <begin position="288"/>
        <end position="307"/>
    </location>
</feature>
<organism evidence="11 12">
    <name type="scientific">Ziziphus jujuba</name>
    <name type="common">Chinese jujube</name>
    <name type="synonym">Ziziphus sativa</name>
    <dbReference type="NCBI Taxonomy" id="326968"/>
    <lineage>
        <taxon>Eukaryota</taxon>
        <taxon>Viridiplantae</taxon>
        <taxon>Streptophyta</taxon>
        <taxon>Embryophyta</taxon>
        <taxon>Tracheophyta</taxon>
        <taxon>Spermatophyta</taxon>
        <taxon>Magnoliopsida</taxon>
        <taxon>eudicotyledons</taxon>
        <taxon>Gunneridae</taxon>
        <taxon>Pentapetalae</taxon>
        <taxon>rosids</taxon>
        <taxon>fabids</taxon>
        <taxon>Rosales</taxon>
        <taxon>Rhamnaceae</taxon>
        <taxon>Paliureae</taxon>
        <taxon>Ziziphus</taxon>
    </lineage>
</organism>
<keyword evidence="6 9" id="KW-0472">Membrane</keyword>
<proteinExistence type="predicted"/>
<keyword evidence="2 9" id="KW-0812">Transmembrane</keyword>
<evidence type="ECO:0000256" key="9">
    <source>
        <dbReference type="SAM" id="Phobius"/>
    </source>
</evidence>
<feature type="compositionally biased region" description="Polar residues" evidence="8">
    <location>
        <begin position="231"/>
        <end position="245"/>
    </location>
</feature>
<accession>A0ABM4A9C4</accession>
<dbReference type="PROSITE" id="PS50297">
    <property type="entry name" value="ANK_REP_REGION"/>
    <property type="match status" value="1"/>
</dbReference>
<feature type="region of interest" description="Disordered" evidence="8">
    <location>
        <begin position="231"/>
        <end position="262"/>
    </location>
</feature>
<dbReference type="RefSeq" id="XP_060673322.1">
    <property type="nucleotide sequence ID" value="XM_060817339.1"/>
</dbReference>
<feature type="repeat" description="ANK" evidence="7">
    <location>
        <begin position="86"/>
        <end position="118"/>
    </location>
</feature>
<evidence type="ECO:0000256" key="5">
    <source>
        <dbReference type="ARBA" id="ARBA00023043"/>
    </source>
</evidence>
<evidence type="ECO:0000256" key="8">
    <source>
        <dbReference type="SAM" id="MobiDB-lite"/>
    </source>
</evidence>
<comment type="subcellular location">
    <subcellularLocation>
        <location evidence="1">Membrane</location>
        <topology evidence="1">Multi-pass membrane protein</topology>
    </subcellularLocation>
</comment>
<dbReference type="SMART" id="SM00248">
    <property type="entry name" value="ANK"/>
    <property type="match status" value="2"/>
</dbReference>
<dbReference type="InterPro" id="IPR036770">
    <property type="entry name" value="Ankyrin_rpt-contain_sf"/>
</dbReference>
<dbReference type="PANTHER" id="PTHR24186">
    <property type="entry name" value="PROTEIN PHOSPHATASE 1 REGULATORY SUBUNIT"/>
    <property type="match status" value="1"/>
</dbReference>
<dbReference type="PANTHER" id="PTHR24186:SF37">
    <property type="entry name" value="PGG DOMAIN-CONTAINING PROTEIN"/>
    <property type="match status" value="1"/>
</dbReference>
<dbReference type="Pfam" id="PF12796">
    <property type="entry name" value="Ank_2"/>
    <property type="match status" value="1"/>
</dbReference>
<dbReference type="InterPro" id="IPR002110">
    <property type="entry name" value="Ankyrin_rpt"/>
</dbReference>
<name>A0ABM4A9C4_ZIZJJ</name>
<dbReference type="SUPFAM" id="SSF48403">
    <property type="entry name" value="Ankyrin repeat"/>
    <property type="match status" value="1"/>
</dbReference>
<dbReference type="Proteomes" id="UP001652623">
    <property type="component" value="Chromosome 5"/>
</dbReference>
<evidence type="ECO:0000256" key="7">
    <source>
        <dbReference type="PROSITE-ProRule" id="PRU00023"/>
    </source>
</evidence>
<feature type="transmembrane region" description="Helical" evidence="9">
    <location>
        <begin position="341"/>
        <end position="360"/>
    </location>
</feature>
<evidence type="ECO:0000256" key="6">
    <source>
        <dbReference type="ARBA" id="ARBA00023136"/>
    </source>
</evidence>
<gene>
    <name evidence="12" type="primary">LOC132803796</name>
</gene>
<dbReference type="GeneID" id="132803796"/>
<keyword evidence="4 9" id="KW-1133">Transmembrane helix</keyword>
<evidence type="ECO:0000259" key="10">
    <source>
        <dbReference type="Pfam" id="PF13962"/>
    </source>
</evidence>
<sequence length="381" mass="42030">MDSRLFEAAIVGNIHALHELLDENPLILADSALISLVLLGRKDVTASGETALHLAVKYNKFDAFRKLMEWLEFLDLEALVNCGDEDGNTVLHLAVSKKQCEYVQLLLSCNSNIANKLEVNAINKRGLTAMDIMENLIVDNPSDIRLRETLQRAAASTTTSPPTASAQNVAVNVANNLEPDRSPTAQAAKDWIKYFRYQHERDSPSDTRNVLLVVAALIATVTFQAGVNPPNGFTKNNTENSTTIIASPPPPPLHPDKGAPAPSMSPVTTVGLGVLVANLGSTQTATEFFLFGNSLGLASSICVIIYLTSGFPFQRELHICMYSMLFAYGWSIQDIDSKNKTIRHILMGSAFALPFLLRWLPRWAKTIWRWYNKKTLEQPHA</sequence>
<dbReference type="Pfam" id="PF13962">
    <property type="entry name" value="PGG"/>
    <property type="match status" value="1"/>
</dbReference>
<dbReference type="Gene3D" id="1.25.40.20">
    <property type="entry name" value="Ankyrin repeat-containing domain"/>
    <property type="match status" value="1"/>
</dbReference>
<protein>
    <submittedName>
        <fullName evidence="12">Ankyrin repeat-containing protein ITN1-like</fullName>
    </submittedName>
</protein>
<dbReference type="InterPro" id="IPR026961">
    <property type="entry name" value="PGG_dom"/>
</dbReference>